<evidence type="ECO:0000256" key="10">
    <source>
        <dbReference type="ARBA" id="ARBA00023012"/>
    </source>
</evidence>
<sequence length="223" mass="24644">MIRLLSQQRQFVADASHELLTPIAGLRAQLEEARLHPGEGDLDEVLGRALRDIDRLQTIVHDLLVLARVGTTPPEEWSRVDLAELVRDEVSMRADGIPVRLLLSPGLVFHVVADEFRRVVRNLLDNAQRHASRTVRVEVRRNGRYAELIVTDDGRGIAPADRDRIFERFSRLDTARCRDHGGSGLGLAIVRAVAHAHSGTVEVADSAAGACFVLRLPLPGEGR</sequence>
<name>A0ABV3GHR2_MICGL</name>
<proteinExistence type="predicted"/>
<dbReference type="InterPro" id="IPR036097">
    <property type="entry name" value="HisK_dim/P_sf"/>
</dbReference>
<evidence type="ECO:0000256" key="3">
    <source>
        <dbReference type="ARBA" id="ARBA00012438"/>
    </source>
</evidence>
<dbReference type="SMART" id="SM00387">
    <property type="entry name" value="HATPase_c"/>
    <property type="match status" value="1"/>
</dbReference>
<dbReference type="RefSeq" id="WP_061258931.1">
    <property type="nucleotide sequence ID" value="NZ_JBFALK010000011.1"/>
</dbReference>
<evidence type="ECO:0000313" key="12">
    <source>
        <dbReference type="EMBL" id="MEV0971126.1"/>
    </source>
</evidence>
<dbReference type="InterPro" id="IPR003661">
    <property type="entry name" value="HisK_dim/P_dom"/>
</dbReference>
<evidence type="ECO:0000256" key="1">
    <source>
        <dbReference type="ARBA" id="ARBA00000085"/>
    </source>
</evidence>
<dbReference type="Proteomes" id="UP001551675">
    <property type="component" value="Unassembled WGS sequence"/>
</dbReference>
<gene>
    <name evidence="12" type="ORF">AB0I59_21060</name>
</gene>
<dbReference type="Pfam" id="PF00512">
    <property type="entry name" value="HisKA"/>
    <property type="match status" value="1"/>
</dbReference>
<reference evidence="12 13" key="1">
    <citation type="submission" date="2024-06" db="EMBL/GenBank/DDBJ databases">
        <title>The Natural Products Discovery Center: Release of the First 8490 Sequenced Strains for Exploring Actinobacteria Biosynthetic Diversity.</title>
        <authorList>
            <person name="Kalkreuter E."/>
            <person name="Kautsar S.A."/>
            <person name="Yang D."/>
            <person name="Bader C.D."/>
            <person name="Teijaro C.N."/>
            <person name="Fluegel L."/>
            <person name="Davis C.M."/>
            <person name="Simpson J.R."/>
            <person name="Lauterbach L."/>
            <person name="Steele A.D."/>
            <person name="Gui C."/>
            <person name="Meng S."/>
            <person name="Li G."/>
            <person name="Viehrig K."/>
            <person name="Ye F."/>
            <person name="Su P."/>
            <person name="Kiefer A.F."/>
            <person name="Nichols A."/>
            <person name="Cepeda A.J."/>
            <person name="Yan W."/>
            <person name="Fan B."/>
            <person name="Jiang Y."/>
            <person name="Adhikari A."/>
            <person name="Zheng C.-J."/>
            <person name="Schuster L."/>
            <person name="Cowan T.M."/>
            <person name="Smanski M.J."/>
            <person name="Chevrette M.G."/>
            <person name="De Carvalho L.P.S."/>
            <person name="Shen B."/>
        </authorList>
    </citation>
    <scope>NUCLEOTIDE SEQUENCE [LARGE SCALE GENOMIC DNA]</scope>
    <source>
        <strain evidence="12 13">NPDC050100</strain>
    </source>
</reference>
<dbReference type="GO" id="GO:0016301">
    <property type="term" value="F:kinase activity"/>
    <property type="evidence" value="ECO:0007669"/>
    <property type="project" value="UniProtKB-KW"/>
</dbReference>
<dbReference type="PRINTS" id="PR00344">
    <property type="entry name" value="BCTRLSENSOR"/>
</dbReference>
<dbReference type="CDD" id="cd00082">
    <property type="entry name" value="HisKA"/>
    <property type="match status" value="1"/>
</dbReference>
<evidence type="ECO:0000256" key="8">
    <source>
        <dbReference type="ARBA" id="ARBA00022777"/>
    </source>
</evidence>
<dbReference type="PANTHER" id="PTHR44936">
    <property type="entry name" value="SENSOR PROTEIN CREC"/>
    <property type="match status" value="1"/>
</dbReference>
<keyword evidence="8 12" id="KW-0418">Kinase</keyword>
<evidence type="ECO:0000313" key="13">
    <source>
        <dbReference type="Proteomes" id="UP001551675"/>
    </source>
</evidence>
<feature type="domain" description="Histidine kinase" evidence="11">
    <location>
        <begin position="14"/>
        <end position="220"/>
    </location>
</feature>
<dbReference type="SUPFAM" id="SSF47384">
    <property type="entry name" value="Homodimeric domain of signal transducing histidine kinase"/>
    <property type="match status" value="1"/>
</dbReference>
<keyword evidence="5" id="KW-0597">Phosphoprotein</keyword>
<dbReference type="Gene3D" id="1.10.287.130">
    <property type="match status" value="1"/>
</dbReference>
<evidence type="ECO:0000256" key="7">
    <source>
        <dbReference type="ARBA" id="ARBA00022741"/>
    </source>
</evidence>
<evidence type="ECO:0000256" key="4">
    <source>
        <dbReference type="ARBA" id="ARBA00022475"/>
    </source>
</evidence>
<dbReference type="InterPro" id="IPR036890">
    <property type="entry name" value="HATPase_C_sf"/>
</dbReference>
<keyword evidence="10" id="KW-0902">Two-component regulatory system</keyword>
<dbReference type="Gene3D" id="3.30.565.10">
    <property type="entry name" value="Histidine kinase-like ATPase, C-terminal domain"/>
    <property type="match status" value="1"/>
</dbReference>
<evidence type="ECO:0000256" key="5">
    <source>
        <dbReference type="ARBA" id="ARBA00022553"/>
    </source>
</evidence>
<dbReference type="EMBL" id="JBFALK010000011">
    <property type="protein sequence ID" value="MEV0971126.1"/>
    <property type="molecule type" value="Genomic_DNA"/>
</dbReference>
<organism evidence="12 13">
    <name type="scientific">Microtetraspora glauca</name>
    <dbReference type="NCBI Taxonomy" id="1996"/>
    <lineage>
        <taxon>Bacteria</taxon>
        <taxon>Bacillati</taxon>
        <taxon>Actinomycetota</taxon>
        <taxon>Actinomycetes</taxon>
        <taxon>Streptosporangiales</taxon>
        <taxon>Streptosporangiaceae</taxon>
        <taxon>Microtetraspora</taxon>
    </lineage>
</organism>
<dbReference type="EC" id="2.7.13.3" evidence="3"/>
<comment type="caution">
    <text evidence="12">The sequence shown here is derived from an EMBL/GenBank/DDBJ whole genome shotgun (WGS) entry which is preliminary data.</text>
</comment>
<keyword evidence="13" id="KW-1185">Reference proteome</keyword>
<dbReference type="InterPro" id="IPR003594">
    <property type="entry name" value="HATPase_dom"/>
</dbReference>
<dbReference type="SUPFAM" id="SSF55874">
    <property type="entry name" value="ATPase domain of HSP90 chaperone/DNA topoisomerase II/histidine kinase"/>
    <property type="match status" value="1"/>
</dbReference>
<keyword evidence="6" id="KW-0808">Transferase</keyword>
<keyword evidence="9" id="KW-0067">ATP-binding</keyword>
<comment type="subcellular location">
    <subcellularLocation>
        <location evidence="2">Cell membrane</location>
        <topology evidence="2">Multi-pass membrane protein</topology>
    </subcellularLocation>
</comment>
<keyword evidence="4" id="KW-0472">Membrane</keyword>
<dbReference type="InterPro" id="IPR004358">
    <property type="entry name" value="Sig_transdc_His_kin-like_C"/>
</dbReference>
<evidence type="ECO:0000256" key="2">
    <source>
        <dbReference type="ARBA" id="ARBA00004651"/>
    </source>
</evidence>
<dbReference type="SMART" id="SM00388">
    <property type="entry name" value="HisKA"/>
    <property type="match status" value="1"/>
</dbReference>
<keyword evidence="4" id="KW-1003">Cell membrane</keyword>
<keyword evidence="7" id="KW-0547">Nucleotide-binding</keyword>
<protein>
    <recommendedName>
        <fullName evidence="3">histidine kinase</fullName>
        <ecNumber evidence="3">2.7.13.3</ecNumber>
    </recommendedName>
</protein>
<evidence type="ECO:0000256" key="9">
    <source>
        <dbReference type="ARBA" id="ARBA00022840"/>
    </source>
</evidence>
<dbReference type="InterPro" id="IPR005467">
    <property type="entry name" value="His_kinase_dom"/>
</dbReference>
<comment type="catalytic activity">
    <reaction evidence="1">
        <text>ATP + protein L-histidine = ADP + protein N-phospho-L-histidine.</text>
        <dbReference type="EC" id="2.7.13.3"/>
    </reaction>
</comment>
<evidence type="ECO:0000259" key="11">
    <source>
        <dbReference type="PROSITE" id="PS50109"/>
    </source>
</evidence>
<accession>A0ABV3GHR2</accession>
<dbReference type="Pfam" id="PF02518">
    <property type="entry name" value="HATPase_c"/>
    <property type="match status" value="1"/>
</dbReference>
<dbReference type="PANTHER" id="PTHR44936:SF10">
    <property type="entry name" value="SENSOR PROTEIN RSTB"/>
    <property type="match status" value="1"/>
</dbReference>
<dbReference type="PROSITE" id="PS50109">
    <property type="entry name" value="HIS_KIN"/>
    <property type="match status" value="1"/>
</dbReference>
<evidence type="ECO:0000256" key="6">
    <source>
        <dbReference type="ARBA" id="ARBA00022679"/>
    </source>
</evidence>
<dbReference type="InterPro" id="IPR050980">
    <property type="entry name" value="2C_sensor_his_kinase"/>
</dbReference>